<accession>A0A9W4GGZ3</accession>
<name>A0A9W4GGZ3_BLUGR</name>
<feature type="non-terminal residue" evidence="1">
    <location>
        <position position="1"/>
    </location>
</feature>
<dbReference type="EMBL" id="CAJHIT010000009">
    <property type="protein sequence ID" value="CAD6505087.1"/>
    <property type="molecule type" value="Genomic_DNA"/>
</dbReference>
<sequence length="76" mass="9170">IYFAIEAKKHSFHSRASQSKLEQISWDYSHFRESTRFVAQLGNRYILWKLTFHDDTSTSYKNYVSHPEKKSLHMPY</sequence>
<gene>
    <name evidence="1" type="ORF">BGTH12_LOCUS6445</name>
</gene>
<proteinExistence type="predicted"/>
<protein>
    <submittedName>
        <fullName evidence="1">BgTH12-00585</fullName>
    </submittedName>
</protein>
<evidence type="ECO:0000313" key="1">
    <source>
        <dbReference type="EMBL" id="CAD6505087.1"/>
    </source>
</evidence>
<dbReference type="AlphaFoldDB" id="A0A9W4GGZ3"/>
<evidence type="ECO:0000313" key="2">
    <source>
        <dbReference type="Proteomes" id="UP000683417"/>
    </source>
</evidence>
<reference evidence="1" key="1">
    <citation type="submission" date="2020-10" db="EMBL/GenBank/DDBJ databases">
        <authorList>
            <person name="Muller C M."/>
        </authorList>
    </citation>
    <scope>NUCLEOTIDE SEQUENCE</scope>
    <source>
        <strain evidence="1">THUN-12</strain>
    </source>
</reference>
<organism evidence="1 2">
    <name type="scientific">Blumeria graminis f. sp. triticale</name>
    <dbReference type="NCBI Taxonomy" id="1689686"/>
    <lineage>
        <taxon>Eukaryota</taxon>
        <taxon>Fungi</taxon>
        <taxon>Dikarya</taxon>
        <taxon>Ascomycota</taxon>
        <taxon>Pezizomycotina</taxon>
        <taxon>Leotiomycetes</taxon>
        <taxon>Erysiphales</taxon>
        <taxon>Erysiphaceae</taxon>
        <taxon>Blumeria</taxon>
    </lineage>
</organism>
<dbReference type="Proteomes" id="UP000683417">
    <property type="component" value="Unassembled WGS sequence"/>
</dbReference>
<comment type="caution">
    <text evidence="1">The sequence shown here is derived from an EMBL/GenBank/DDBJ whole genome shotgun (WGS) entry which is preliminary data.</text>
</comment>